<keyword evidence="4 6" id="KW-1133">Transmembrane helix</keyword>
<dbReference type="Proteomes" id="UP000033072">
    <property type="component" value="Chromosome"/>
</dbReference>
<sequence length="282" mass="32235">MLYLISKLDLKAIYETFTQMDLAFLSFSLPFIALMYLIKAKKWQTLLNCINVQIPIRRSLEIILIGTFYGTLTPGRAGEVSRAFYIDTEKSRSIPTIIMDRVIDIVCLLALSVLSTVLFFKDRNLIYLMVLVVLLFIAGIIIITNERIITFVFKSFSQRKEHTENYIKTIREITENRKALFIVFSLTLAYYILNLIVYWIVIKSLSPALNNILTFSLPIIVILGNIPISISGFGVREFASVTIFRMLNENSAYGFSCPLVLYFLTSLSPALFGFLLTLRKKS</sequence>
<keyword evidence="5 6" id="KW-0472">Membrane</keyword>
<feature type="transmembrane region" description="Helical" evidence="6">
    <location>
        <begin position="212"/>
        <end position="235"/>
    </location>
</feature>
<organism evidence="7 8">
    <name type="scientific">Methanosarcina lacustris Z-7289</name>
    <dbReference type="NCBI Taxonomy" id="1434111"/>
    <lineage>
        <taxon>Archaea</taxon>
        <taxon>Methanobacteriati</taxon>
        <taxon>Methanobacteriota</taxon>
        <taxon>Stenosarchaea group</taxon>
        <taxon>Methanomicrobia</taxon>
        <taxon>Methanosarcinales</taxon>
        <taxon>Methanosarcinaceae</taxon>
        <taxon>Methanosarcina</taxon>
    </lineage>
</organism>
<gene>
    <name evidence="7" type="ORF">MSLAZ_0732</name>
</gene>
<proteinExistence type="predicted"/>
<dbReference type="PANTHER" id="PTHR40277">
    <property type="entry name" value="BLL5419 PROTEIN"/>
    <property type="match status" value="1"/>
</dbReference>
<feature type="transmembrane region" description="Helical" evidence="6">
    <location>
        <begin position="126"/>
        <end position="144"/>
    </location>
</feature>
<accession>A0A0E3S507</accession>
<evidence type="ECO:0000313" key="7">
    <source>
        <dbReference type="EMBL" id="AKB73993.1"/>
    </source>
</evidence>
<dbReference type="GO" id="GO:0005886">
    <property type="term" value="C:plasma membrane"/>
    <property type="evidence" value="ECO:0007669"/>
    <property type="project" value="UniProtKB-SubCell"/>
</dbReference>
<evidence type="ECO:0000256" key="2">
    <source>
        <dbReference type="ARBA" id="ARBA00022475"/>
    </source>
</evidence>
<dbReference type="NCBIfam" id="TIGR00374">
    <property type="entry name" value="flippase-like domain"/>
    <property type="match status" value="1"/>
</dbReference>
<comment type="subcellular location">
    <subcellularLocation>
        <location evidence="1">Cell membrane</location>
        <topology evidence="1">Multi-pass membrane protein</topology>
    </subcellularLocation>
</comment>
<dbReference type="AlphaFoldDB" id="A0A0E3S507"/>
<dbReference type="PANTHER" id="PTHR40277:SF1">
    <property type="entry name" value="BLL5419 PROTEIN"/>
    <property type="match status" value="1"/>
</dbReference>
<evidence type="ECO:0008006" key="9">
    <source>
        <dbReference type="Google" id="ProtNLM"/>
    </source>
</evidence>
<dbReference type="EMBL" id="CP009515">
    <property type="protein sequence ID" value="AKB73993.1"/>
    <property type="molecule type" value="Genomic_DNA"/>
</dbReference>
<dbReference type="PATRIC" id="fig|1434111.4.peg.917"/>
<dbReference type="HOGENOM" id="CLU_048072_2_0_2"/>
<evidence type="ECO:0000256" key="5">
    <source>
        <dbReference type="ARBA" id="ARBA00023136"/>
    </source>
</evidence>
<dbReference type="STRING" id="1434111.MSLAZ_0732"/>
<feature type="transmembrane region" description="Helical" evidence="6">
    <location>
        <begin position="102"/>
        <end position="120"/>
    </location>
</feature>
<keyword evidence="8" id="KW-1185">Reference proteome</keyword>
<dbReference type="Pfam" id="PF03706">
    <property type="entry name" value="LPG_synthase_TM"/>
    <property type="match status" value="1"/>
</dbReference>
<evidence type="ECO:0000313" key="8">
    <source>
        <dbReference type="Proteomes" id="UP000033072"/>
    </source>
</evidence>
<keyword evidence="2" id="KW-1003">Cell membrane</keyword>
<evidence type="ECO:0000256" key="6">
    <source>
        <dbReference type="SAM" id="Phobius"/>
    </source>
</evidence>
<evidence type="ECO:0000256" key="4">
    <source>
        <dbReference type="ARBA" id="ARBA00022989"/>
    </source>
</evidence>
<protein>
    <recommendedName>
        <fullName evidence="9">Dolichol-P-glucose synthetase</fullName>
    </recommendedName>
</protein>
<dbReference type="InterPro" id="IPR022791">
    <property type="entry name" value="L-PG_synthase/AglD"/>
</dbReference>
<feature type="transmembrane region" description="Helical" evidence="6">
    <location>
        <begin position="20"/>
        <end position="38"/>
    </location>
</feature>
<keyword evidence="3 6" id="KW-0812">Transmembrane</keyword>
<evidence type="ECO:0000256" key="1">
    <source>
        <dbReference type="ARBA" id="ARBA00004651"/>
    </source>
</evidence>
<feature type="transmembrane region" description="Helical" evidence="6">
    <location>
        <begin position="179"/>
        <end position="200"/>
    </location>
</feature>
<reference evidence="7 8" key="1">
    <citation type="submission" date="2014-07" db="EMBL/GenBank/DDBJ databases">
        <title>Methanogenic archaea and the global carbon cycle.</title>
        <authorList>
            <person name="Henriksen J.R."/>
            <person name="Luke J."/>
            <person name="Reinhart S."/>
            <person name="Benedict M.N."/>
            <person name="Youngblut N.D."/>
            <person name="Metcalf M.E."/>
            <person name="Whitaker R.J."/>
            <person name="Metcalf W.W."/>
        </authorList>
    </citation>
    <scope>NUCLEOTIDE SEQUENCE [LARGE SCALE GENOMIC DNA]</scope>
    <source>
        <strain evidence="7 8">Z-7289</strain>
    </source>
</reference>
<feature type="transmembrane region" description="Helical" evidence="6">
    <location>
        <begin position="255"/>
        <end position="276"/>
    </location>
</feature>
<evidence type="ECO:0000256" key="3">
    <source>
        <dbReference type="ARBA" id="ARBA00022692"/>
    </source>
</evidence>
<name>A0A0E3S507_9EURY</name>
<dbReference type="KEGG" id="mls:MSLAZ_0732"/>